<dbReference type="SUPFAM" id="SSF53244">
    <property type="entry name" value="MurD-like peptide ligases, peptide-binding domain"/>
    <property type="match status" value="1"/>
</dbReference>
<dbReference type="InterPro" id="IPR013221">
    <property type="entry name" value="Mur_ligase_cen"/>
</dbReference>
<evidence type="ECO:0000256" key="4">
    <source>
        <dbReference type="ARBA" id="ARBA00022490"/>
    </source>
</evidence>
<evidence type="ECO:0000256" key="9">
    <source>
        <dbReference type="ARBA" id="ARBA00022960"/>
    </source>
</evidence>
<dbReference type="Proteomes" id="UP000315525">
    <property type="component" value="Unassembled WGS sequence"/>
</dbReference>
<dbReference type="GO" id="GO:0005737">
    <property type="term" value="C:cytoplasm"/>
    <property type="evidence" value="ECO:0007669"/>
    <property type="project" value="UniProtKB-SubCell"/>
</dbReference>
<dbReference type="SUPFAM" id="SSF51984">
    <property type="entry name" value="MurCD N-terminal domain"/>
    <property type="match status" value="1"/>
</dbReference>
<dbReference type="Gene3D" id="3.40.50.720">
    <property type="entry name" value="NAD(P)-binding Rossmann-like Domain"/>
    <property type="match status" value="1"/>
</dbReference>
<evidence type="ECO:0000256" key="3">
    <source>
        <dbReference type="ARBA" id="ARBA00012211"/>
    </source>
</evidence>
<keyword evidence="11 14" id="KW-0131">Cell cycle</keyword>
<feature type="domain" description="Mur ligase central" evidence="17">
    <location>
        <begin position="110"/>
        <end position="288"/>
    </location>
</feature>
<dbReference type="Pfam" id="PF01225">
    <property type="entry name" value="Mur_ligase"/>
    <property type="match status" value="1"/>
</dbReference>
<keyword evidence="12 14" id="KW-0961">Cell wall biogenesis/degradation</keyword>
<keyword evidence="9 14" id="KW-0133">Cell shape</keyword>
<comment type="caution">
    <text evidence="18">The sequence shown here is derived from an EMBL/GenBank/DDBJ whole genome shotgun (WGS) entry which is preliminary data.</text>
</comment>
<dbReference type="InterPro" id="IPR036615">
    <property type="entry name" value="Mur_ligase_C_dom_sf"/>
</dbReference>
<dbReference type="InterPro" id="IPR004101">
    <property type="entry name" value="Mur_ligase_C"/>
</dbReference>
<dbReference type="GO" id="GO:0051301">
    <property type="term" value="P:cell division"/>
    <property type="evidence" value="ECO:0007669"/>
    <property type="project" value="UniProtKB-KW"/>
</dbReference>
<evidence type="ECO:0000256" key="12">
    <source>
        <dbReference type="ARBA" id="ARBA00023316"/>
    </source>
</evidence>
<feature type="binding site" evidence="14">
    <location>
        <begin position="112"/>
        <end position="118"/>
    </location>
    <ligand>
        <name>ATP</name>
        <dbReference type="ChEBI" id="CHEBI:30616"/>
    </ligand>
</feature>
<keyword evidence="6 14" id="KW-0132">Cell division</keyword>
<evidence type="ECO:0000256" key="5">
    <source>
        <dbReference type="ARBA" id="ARBA00022598"/>
    </source>
</evidence>
<dbReference type="GO" id="GO:0005524">
    <property type="term" value="F:ATP binding"/>
    <property type="evidence" value="ECO:0007669"/>
    <property type="project" value="UniProtKB-UniRule"/>
</dbReference>
<keyword evidence="10 14" id="KW-0573">Peptidoglycan synthesis</keyword>
<dbReference type="Pfam" id="PF02875">
    <property type="entry name" value="Mur_ligase_C"/>
    <property type="match status" value="1"/>
</dbReference>
<sequence length="467" mass="50983">MFRKIKHMHFVGIGGIGMSGIAEVLLNLGYTVTGSDLKESPITERLSSLGAKVSTGHSPHNVKDADVVVYSSAVKPDNVELVEAKSRQIPTIARAEMLAELMRMKYGIAVAGTHGKTTTTSMIARILTEGGLDPTIVVGGKLRSLDTNAKLGAGEYLVCEADESDRSFLKLSPTISVITTLEEEHMESYRDLETVEDAYVQFANKVPFYGCVVLSLDEKNLQNILARIEKRCITYGMKTQVNVKAKGVVFEGFGSKYVLQSNGDTLGEIRLGVPGLHNVYDSLAACAVGLELGLDFSVLTRALAEFKGVRRRFEIKGEVDEVTLIDDYGHHPTEIEVTLEGARRAWPGRIIAVFQPHLYSRTARLADSFGRSFYNADLVVVTDVYGAREEPIRGVSGRLISDACTASGHKAVNYVEDMAFVARWLLDIVRPGDMVLTMGAGDVYKVGEELLKLLKARSENSKARATS</sequence>
<dbReference type="GO" id="GO:0071555">
    <property type="term" value="P:cell wall organization"/>
    <property type="evidence" value="ECO:0007669"/>
    <property type="project" value="UniProtKB-KW"/>
</dbReference>
<dbReference type="PANTHER" id="PTHR43445">
    <property type="entry name" value="UDP-N-ACETYLMURAMATE--L-ALANINE LIGASE-RELATED"/>
    <property type="match status" value="1"/>
</dbReference>
<evidence type="ECO:0000256" key="10">
    <source>
        <dbReference type="ARBA" id="ARBA00022984"/>
    </source>
</evidence>
<evidence type="ECO:0000259" key="15">
    <source>
        <dbReference type="Pfam" id="PF01225"/>
    </source>
</evidence>
<evidence type="ECO:0000313" key="18">
    <source>
        <dbReference type="EMBL" id="TET46210.1"/>
    </source>
</evidence>
<organism evidence="18 19">
    <name type="scientific">candidate division TA06 bacterium</name>
    <dbReference type="NCBI Taxonomy" id="2250710"/>
    <lineage>
        <taxon>Bacteria</taxon>
        <taxon>Bacteria division TA06</taxon>
    </lineage>
</organism>
<dbReference type="GO" id="GO:0009252">
    <property type="term" value="P:peptidoglycan biosynthetic process"/>
    <property type="evidence" value="ECO:0007669"/>
    <property type="project" value="UniProtKB-UniRule"/>
</dbReference>
<dbReference type="NCBIfam" id="TIGR01082">
    <property type="entry name" value="murC"/>
    <property type="match status" value="1"/>
</dbReference>
<dbReference type="HAMAP" id="MF_00046">
    <property type="entry name" value="MurC"/>
    <property type="match status" value="1"/>
</dbReference>
<evidence type="ECO:0000256" key="8">
    <source>
        <dbReference type="ARBA" id="ARBA00022840"/>
    </source>
</evidence>
<keyword evidence="5 14" id="KW-0436">Ligase</keyword>
<dbReference type="InterPro" id="IPR005758">
    <property type="entry name" value="UDP-N-AcMur_Ala_ligase_MurC"/>
</dbReference>
<comment type="pathway">
    <text evidence="2 14">Cell wall biogenesis; peptidoglycan biosynthesis.</text>
</comment>
<comment type="catalytic activity">
    <reaction evidence="13 14">
        <text>UDP-N-acetyl-alpha-D-muramate + L-alanine + ATP = UDP-N-acetyl-alpha-D-muramoyl-L-alanine + ADP + phosphate + H(+)</text>
        <dbReference type="Rhea" id="RHEA:23372"/>
        <dbReference type="ChEBI" id="CHEBI:15378"/>
        <dbReference type="ChEBI" id="CHEBI:30616"/>
        <dbReference type="ChEBI" id="CHEBI:43474"/>
        <dbReference type="ChEBI" id="CHEBI:57972"/>
        <dbReference type="ChEBI" id="CHEBI:70757"/>
        <dbReference type="ChEBI" id="CHEBI:83898"/>
        <dbReference type="ChEBI" id="CHEBI:456216"/>
        <dbReference type="EC" id="6.3.2.8"/>
    </reaction>
</comment>
<dbReference type="GO" id="GO:0008763">
    <property type="term" value="F:UDP-N-acetylmuramate-L-alanine ligase activity"/>
    <property type="evidence" value="ECO:0007669"/>
    <property type="project" value="UniProtKB-UniRule"/>
</dbReference>
<keyword evidence="7 14" id="KW-0547">Nucleotide-binding</keyword>
<comment type="subcellular location">
    <subcellularLocation>
        <location evidence="1 14">Cytoplasm</location>
    </subcellularLocation>
</comment>
<accession>A0A523UUM1</accession>
<evidence type="ECO:0000259" key="16">
    <source>
        <dbReference type="Pfam" id="PF02875"/>
    </source>
</evidence>
<evidence type="ECO:0000256" key="7">
    <source>
        <dbReference type="ARBA" id="ARBA00022741"/>
    </source>
</evidence>
<dbReference type="InterPro" id="IPR050061">
    <property type="entry name" value="MurCDEF_pg_biosynth"/>
</dbReference>
<name>A0A523UUM1_UNCT6</name>
<gene>
    <name evidence="14" type="primary">murC</name>
    <name evidence="18" type="ORF">E3J62_05040</name>
</gene>
<protein>
    <recommendedName>
        <fullName evidence="3 14">UDP-N-acetylmuramate--L-alanine ligase</fullName>
        <ecNumber evidence="3 14">6.3.2.8</ecNumber>
    </recommendedName>
    <alternativeName>
        <fullName evidence="14">UDP-N-acetylmuramoyl-L-alanine synthetase</fullName>
    </alternativeName>
</protein>
<dbReference type="GO" id="GO:0008360">
    <property type="term" value="P:regulation of cell shape"/>
    <property type="evidence" value="ECO:0007669"/>
    <property type="project" value="UniProtKB-KW"/>
</dbReference>
<feature type="domain" description="Mur ligase C-terminal" evidence="16">
    <location>
        <begin position="311"/>
        <end position="441"/>
    </location>
</feature>
<dbReference type="EMBL" id="SOJN01000063">
    <property type="protein sequence ID" value="TET46210.1"/>
    <property type="molecule type" value="Genomic_DNA"/>
</dbReference>
<keyword evidence="4 14" id="KW-0963">Cytoplasm</keyword>
<dbReference type="SUPFAM" id="SSF53623">
    <property type="entry name" value="MurD-like peptide ligases, catalytic domain"/>
    <property type="match status" value="1"/>
</dbReference>
<reference evidence="18 19" key="1">
    <citation type="submission" date="2019-03" db="EMBL/GenBank/DDBJ databases">
        <title>Metabolic potential of uncultured bacteria and archaea associated with petroleum seepage in deep-sea sediments.</title>
        <authorList>
            <person name="Dong X."/>
            <person name="Hubert C."/>
        </authorList>
    </citation>
    <scope>NUCLEOTIDE SEQUENCE [LARGE SCALE GENOMIC DNA]</scope>
    <source>
        <strain evidence="18">E44_bin18</strain>
    </source>
</reference>
<proteinExistence type="inferred from homology"/>
<evidence type="ECO:0000256" key="1">
    <source>
        <dbReference type="ARBA" id="ARBA00004496"/>
    </source>
</evidence>
<dbReference type="PANTHER" id="PTHR43445:SF3">
    <property type="entry name" value="UDP-N-ACETYLMURAMATE--L-ALANINE LIGASE"/>
    <property type="match status" value="1"/>
</dbReference>
<dbReference type="Gene3D" id="3.40.1190.10">
    <property type="entry name" value="Mur-like, catalytic domain"/>
    <property type="match status" value="1"/>
</dbReference>
<evidence type="ECO:0000256" key="6">
    <source>
        <dbReference type="ARBA" id="ARBA00022618"/>
    </source>
</evidence>
<evidence type="ECO:0000313" key="19">
    <source>
        <dbReference type="Proteomes" id="UP000315525"/>
    </source>
</evidence>
<dbReference type="AlphaFoldDB" id="A0A523UUM1"/>
<evidence type="ECO:0000256" key="2">
    <source>
        <dbReference type="ARBA" id="ARBA00004752"/>
    </source>
</evidence>
<comment type="similarity">
    <text evidence="14">Belongs to the MurCDEF family.</text>
</comment>
<evidence type="ECO:0000259" key="17">
    <source>
        <dbReference type="Pfam" id="PF08245"/>
    </source>
</evidence>
<keyword evidence="8 14" id="KW-0067">ATP-binding</keyword>
<dbReference type="EC" id="6.3.2.8" evidence="3 14"/>
<evidence type="ECO:0000256" key="14">
    <source>
        <dbReference type="HAMAP-Rule" id="MF_00046"/>
    </source>
</evidence>
<evidence type="ECO:0000256" key="13">
    <source>
        <dbReference type="ARBA" id="ARBA00047833"/>
    </source>
</evidence>
<comment type="function">
    <text evidence="14">Cell wall formation.</text>
</comment>
<dbReference type="UniPathway" id="UPA00219"/>
<dbReference type="InterPro" id="IPR036565">
    <property type="entry name" value="Mur-like_cat_sf"/>
</dbReference>
<dbReference type="Gene3D" id="3.90.190.20">
    <property type="entry name" value="Mur ligase, C-terminal domain"/>
    <property type="match status" value="1"/>
</dbReference>
<dbReference type="InterPro" id="IPR000713">
    <property type="entry name" value="Mur_ligase_N"/>
</dbReference>
<feature type="domain" description="Mur ligase N-terminal catalytic" evidence="15">
    <location>
        <begin position="7"/>
        <end position="106"/>
    </location>
</feature>
<dbReference type="Pfam" id="PF08245">
    <property type="entry name" value="Mur_ligase_M"/>
    <property type="match status" value="1"/>
</dbReference>
<evidence type="ECO:0000256" key="11">
    <source>
        <dbReference type="ARBA" id="ARBA00023306"/>
    </source>
</evidence>